<evidence type="ECO:0000313" key="5">
    <source>
        <dbReference type="EMBL" id="OZG06220.1"/>
    </source>
</evidence>
<dbReference type="Pfam" id="PF01549">
    <property type="entry name" value="ShK"/>
    <property type="match status" value="2"/>
</dbReference>
<evidence type="ECO:0000313" key="7">
    <source>
        <dbReference type="Proteomes" id="UP000483820"/>
    </source>
</evidence>
<dbReference type="PROSITE" id="PS51670">
    <property type="entry name" value="SHKT"/>
    <property type="match status" value="2"/>
</dbReference>
<name>A0A261B902_CAERE</name>
<evidence type="ECO:0000259" key="3">
    <source>
        <dbReference type="PROSITE" id="PS51670"/>
    </source>
</evidence>
<dbReference type="Proteomes" id="UP000483820">
    <property type="component" value="Chromosome X"/>
</dbReference>
<feature type="chain" id="PRO_5044571762" description="ShKT domain-containing protein" evidence="2">
    <location>
        <begin position="19"/>
        <end position="141"/>
    </location>
</feature>
<evidence type="ECO:0000256" key="1">
    <source>
        <dbReference type="PROSITE-ProRule" id="PRU01005"/>
    </source>
</evidence>
<feature type="signal peptide" evidence="2">
    <location>
        <begin position="1"/>
        <end position="18"/>
    </location>
</feature>
<keyword evidence="6" id="KW-1185">Reference proteome</keyword>
<dbReference type="InterPro" id="IPR003582">
    <property type="entry name" value="ShKT_dom"/>
</dbReference>
<organism evidence="5 6">
    <name type="scientific">Caenorhabditis remanei</name>
    <name type="common">Caenorhabditis vulgaris</name>
    <dbReference type="NCBI Taxonomy" id="31234"/>
    <lineage>
        <taxon>Eukaryota</taxon>
        <taxon>Metazoa</taxon>
        <taxon>Ecdysozoa</taxon>
        <taxon>Nematoda</taxon>
        <taxon>Chromadorea</taxon>
        <taxon>Rhabditida</taxon>
        <taxon>Rhabditina</taxon>
        <taxon>Rhabditomorpha</taxon>
        <taxon>Rhabditoidea</taxon>
        <taxon>Rhabditidae</taxon>
        <taxon>Peloderinae</taxon>
        <taxon>Caenorhabditis</taxon>
    </lineage>
</organism>
<proteinExistence type="predicted"/>
<dbReference type="PANTHER" id="PTHR46707">
    <property type="entry name" value="PROTEIN CBG07468"/>
    <property type="match status" value="1"/>
</dbReference>
<reference evidence="5" key="1">
    <citation type="submission" date="2017-08" db="EMBL/GenBank/DDBJ databases">
        <authorList>
            <person name="de Groot N.N."/>
        </authorList>
    </citation>
    <scope>NUCLEOTIDE SEQUENCE [LARGE SCALE GENOMIC DNA]</scope>
    <source>
        <strain evidence="5">PX439</strain>
    </source>
</reference>
<evidence type="ECO:0000313" key="4">
    <source>
        <dbReference type="EMBL" id="KAF1749224.1"/>
    </source>
</evidence>
<feature type="domain" description="ShKT" evidence="3">
    <location>
        <begin position="80"/>
        <end position="117"/>
    </location>
</feature>
<gene>
    <name evidence="5" type="ORF">FL82_02553</name>
    <name evidence="4" type="ORF">GCK72_025691</name>
</gene>
<keyword evidence="2" id="KW-0732">Signal</keyword>
<reference evidence="4 7" key="3">
    <citation type="submission" date="2019-12" db="EMBL/GenBank/DDBJ databases">
        <title>Chromosome-level assembly of the Caenorhabditis remanei genome.</title>
        <authorList>
            <person name="Teterina A.A."/>
            <person name="Willis J.H."/>
            <person name="Phillips P.C."/>
        </authorList>
    </citation>
    <scope>NUCLEOTIDE SEQUENCE [LARGE SCALE GENOMIC DNA]</scope>
    <source>
        <strain evidence="4 7">PX506</strain>
        <tissue evidence="4">Whole organism</tissue>
    </source>
</reference>
<reference evidence="6" key="2">
    <citation type="submission" date="2017-08" db="EMBL/GenBank/DDBJ databases">
        <authorList>
            <person name="Fierst J.L."/>
        </authorList>
    </citation>
    <scope>NUCLEOTIDE SEQUENCE [LARGE SCALE GENOMIC DNA]</scope>
    <source>
        <strain evidence="6">PX439</strain>
    </source>
</reference>
<accession>A0A261B902</accession>
<feature type="non-terminal residue" evidence="5">
    <location>
        <position position="1"/>
    </location>
</feature>
<dbReference type="EMBL" id="WUAV01000006">
    <property type="protein sequence ID" value="KAF1749224.1"/>
    <property type="molecule type" value="Genomic_DNA"/>
</dbReference>
<dbReference type="Gene3D" id="1.10.10.1940">
    <property type="match status" value="2"/>
</dbReference>
<dbReference type="SMART" id="SM00254">
    <property type="entry name" value="ShKT"/>
    <property type="match status" value="2"/>
</dbReference>
<dbReference type="AlphaFoldDB" id="A0A261B902"/>
<evidence type="ECO:0000256" key="2">
    <source>
        <dbReference type="SAM" id="SignalP"/>
    </source>
</evidence>
<evidence type="ECO:0000313" key="6">
    <source>
        <dbReference type="Proteomes" id="UP000216624"/>
    </source>
</evidence>
<protein>
    <recommendedName>
        <fullName evidence="3">ShKT domain-containing protein</fullName>
    </recommendedName>
</protein>
<feature type="domain" description="ShKT" evidence="3">
    <location>
        <begin position="22"/>
        <end position="59"/>
    </location>
</feature>
<dbReference type="Proteomes" id="UP000216624">
    <property type="component" value="Unassembled WGS sequence"/>
</dbReference>
<sequence length="141" mass="14630">MHFSIYHSVAILAVLVAGAEMCSDLNPSCPNWVANGFCTSTFYTDAQKTQYCPASCGLCSGVSSTDASASTASSSSSGVCVDNASNCKTWNDNGFCDSTFYTTQQKKQYCGYTCNLCNSDSLTTVGGASDSTTQATATTSA</sequence>
<comment type="caution">
    <text evidence="1">Lacks conserved residue(s) required for the propagation of feature annotation.</text>
</comment>
<dbReference type="EMBL" id="NMWX01000001">
    <property type="protein sequence ID" value="OZG06220.1"/>
    <property type="molecule type" value="Genomic_DNA"/>
</dbReference>
<dbReference type="PANTHER" id="PTHR46707:SF1">
    <property type="entry name" value="COEXPRESSED WITH POLYCYSTINS-RELATED"/>
    <property type="match status" value="1"/>
</dbReference>
<comment type="caution">
    <text evidence="5">The sequence shown here is derived from an EMBL/GenBank/DDBJ whole genome shotgun (WGS) entry which is preliminary data.</text>
</comment>